<dbReference type="EMBL" id="VTPC01078572">
    <property type="protein sequence ID" value="KAF2888279.1"/>
    <property type="molecule type" value="Genomic_DNA"/>
</dbReference>
<evidence type="ECO:0000313" key="2">
    <source>
        <dbReference type="Proteomes" id="UP000801492"/>
    </source>
</evidence>
<sequence>MISLTPRVRNFWAVINFTSAEVTYREYFNSDVIIVEQADGAKASGRVTPTNKNDGPRYSFTPICRGDLFKQVAEVIAINLNINRPLFLYLRLKDYGAGTVIDLIDILEYVLDASHHLHLQD</sequence>
<dbReference type="Proteomes" id="UP000801492">
    <property type="component" value="Unassembled WGS sequence"/>
</dbReference>
<keyword evidence="2" id="KW-1185">Reference proteome</keyword>
<name>A0A8K0CJ25_IGNLU</name>
<organism evidence="1 2">
    <name type="scientific">Ignelater luminosus</name>
    <name type="common">Cucubano</name>
    <name type="synonym">Pyrophorus luminosus</name>
    <dbReference type="NCBI Taxonomy" id="2038154"/>
    <lineage>
        <taxon>Eukaryota</taxon>
        <taxon>Metazoa</taxon>
        <taxon>Ecdysozoa</taxon>
        <taxon>Arthropoda</taxon>
        <taxon>Hexapoda</taxon>
        <taxon>Insecta</taxon>
        <taxon>Pterygota</taxon>
        <taxon>Neoptera</taxon>
        <taxon>Endopterygota</taxon>
        <taxon>Coleoptera</taxon>
        <taxon>Polyphaga</taxon>
        <taxon>Elateriformia</taxon>
        <taxon>Elateroidea</taxon>
        <taxon>Elateridae</taxon>
        <taxon>Agrypninae</taxon>
        <taxon>Pyrophorini</taxon>
        <taxon>Ignelater</taxon>
    </lineage>
</organism>
<reference evidence="1" key="1">
    <citation type="submission" date="2019-08" db="EMBL/GenBank/DDBJ databases">
        <title>The genome of the North American firefly Photinus pyralis.</title>
        <authorList>
            <consortium name="Photinus pyralis genome working group"/>
            <person name="Fallon T.R."/>
            <person name="Sander Lower S.E."/>
            <person name="Weng J.-K."/>
        </authorList>
    </citation>
    <scope>NUCLEOTIDE SEQUENCE</scope>
    <source>
        <strain evidence="1">TRF0915ILg1</strain>
        <tissue evidence="1">Whole body</tissue>
    </source>
</reference>
<comment type="caution">
    <text evidence="1">The sequence shown here is derived from an EMBL/GenBank/DDBJ whole genome shotgun (WGS) entry which is preliminary data.</text>
</comment>
<gene>
    <name evidence="1" type="ORF">ILUMI_17894</name>
</gene>
<proteinExistence type="predicted"/>
<accession>A0A8K0CJ25</accession>
<dbReference type="OrthoDB" id="10510184at2759"/>
<evidence type="ECO:0000313" key="1">
    <source>
        <dbReference type="EMBL" id="KAF2888279.1"/>
    </source>
</evidence>
<protein>
    <submittedName>
        <fullName evidence="1">Uncharacterized protein</fullName>
    </submittedName>
</protein>
<dbReference type="AlphaFoldDB" id="A0A8K0CJ25"/>